<dbReference type="Proteomes" id="UP000472273">
    <property type="component" value="Unplaced"/>
</dbReference>
<evidence type="ECO:0000256" key="8">
    <source>
        <dbReference type="RuleBase" id="RU060637"/>
    </source>
</evidence>
<organism evidence="10 11">
    <name type="scientific">Pseudonaja textilis</name>
    <name type="common">Eastern brown snake</name>
    <dbReference type="NCBI Taxonomy" id="8673"/>
    <lineage>
        <taxon>Eukaryota</taxon>
        <taxon>Metazoa</taxon>
        <taxon>Chordata</taxon>
        <taxon>Craniata</taxon>
        <taxon>Vertebrata</taxon>
        <taxon>Euteleostomi</taxon>
        <taxon>Lepidosauria</taxon>
        <taxon>Squamata</taxon>
        <taxon>Bifurcata</taxon>
        <taxon>Unidentata</taxon>
        <taxon>Episquamata</taxon>
        <taxon>Toxicofera</taxon>
        <taxon>Serpentes</taxon>
        <taxon>Colubroidea</taxon>
        <taxon>Elapidae</taxon>
        <taxon>Hydrophiinae</taxon>
        <taxon>Pseudonaja</taxon>
    </lineage>
</organism>
<evidence type="ECO:0000256" key="1">
    <source>
        <dbReference type="ARBA" id="ARBA00008295"/>
    </source>
</evidence>
<feature type="signal peptide" evidence="9">
    <location>
        <begin position="1"/>
        <end position="27"/>
    </location>
</feature>
<dbReference type="GeneID" id="113436712"/>
<dbReference type="AlphaFoldDB" id="A0A670ZT85"/>
<accession>A0A670ZT85</accession>
<dbReference type="PANTHER" id="PTHR12002">
    <property type="entry name" value="CLAUDIN"/>
    <property type="match status" value="1"/>
</dbReference>
<evidence type="ECO:0000313" key="10">
    <source>
        <dbReference type="Ensembl" id="ENSPTXP00000025984.1"/>
    </source>
</evidence>
<evidence type="ECO:0000256" key="6">
    <source>
        <dbReference type="ARBA" id="ARBA00022989"/>
    </source>
</evidence>
<proteinExistence type="inferred from homology"/>
<keyword evidence="2 8" id="KW-0796">Tight junction</keyword>
<comment type="caution">
    <text evidence="8">Lacks conserved residue(s) required for the propagation of feature annotation.</text>
</comment>
<dbReference type="RefSeq" id="XP_026557049.1">
    <property type="nucleotide sequence ID" value="XM_026701264.1"/>
</dbReference>
<keyword evidence="11" id="KW-1185">Reference proteome</keyword>
<feature type="transmembrane region" description="Helical" evidence="8">
    <location>
        <begin position="72"/>
        <end position="98"/>
    </location>
</feature>
<reference evidence="10" key="1">
    <citation type="submission" date="2025-08" db="UniProtKB">
        <authorList>
            <consortium name="Ensembl"/>
        </authorList>
    </citation>
    <scope>IDENTIFICATION</scope>
</reference>
<dbReference type="InterPro" id="IPR004031">
    <property type="entry name" value="PMP22/EMP/MP20/Claudin"/>
</dbReference>
<evidence type="ECO:0000256" key="7">
    <source>
        <dbReference type="ARBA" id="ARBA00023136"/>
    </source>
</evidence>
<comment type="similarity">
    <text evidence="1 8">Belongs to the claudin family.</text>
</comment>
<dbReference type="Pfam" id="PF00822">
    <property type="entry name" value="PMP22_Claudin"/>
    <property type="match status" value="1"/>
</dbReference>
<keyword evidence="9" id="KW-0732">Signal</keyword>
<comment type="subcellular location">
    <subcellularLocation>
        <location evidence="8">Cell junction</location>
        <location evidence="8">Tight junction</location>
    </subcellularLocation>
    <subcellularLocation>
        <location evidence="8">Cell membrane</location>
        <topology evidence="8">Multi-pass membrane protein</topology>
    </subcellularLocation>
</comment>
<dbReference type="OrthoDB" id="9933182at2759"/>
<dbReference type="Gene3D" id="1.20.140.150">
    <property type="match status" value="1"/>
</dbReference>
<dbReference type="PROSITE" id="PS01346">
    <property type="entry name" value="CLAUDIN"/>
    <property type="match status" value="1"/>
</dbReference>
<protein>
    <recommendedName>
        <fullName evidence="8">Claudin</fullName>
    </recommendedName>
</protein>
<dbReference type="OMA" id="PHIQACR"/>
<name>A0A670ZT85_PSETE</name>
<evidence type="ECO:0000256" key="3">
    <source>
        <dbReference type="ARBA" id="ARBA00022475"/>
    </source>
</evidence>
<keyword evidence="7 8" id="KW-0472">Membrane</keyword>
<keyword evidence="4 8" id="KW-0812">Transmembrane</keyword>
<dbReference type="InterPro" id="IPR017974">
    <property type="entry name" value="Claudin_CS"/>
</dbReference>
<comment type="function">
    <text evidence="8">Claudins function as major constituents of the tight junction complexes that regulate the permeability of epithelia.</text>
</comment>
<dbReference type="KEGG" id="ptex:113436712"/>
<evidence type="ECO:0000256" key="9">
    <source>
        <dbReference type="SAM" id="SignalP"/>
    </source>
</evidence>
<sequence length="183" mass="20053">MALTAFQIPALLLVFLSFIFLLTTTASSNWRISSIVNTTNWKYEGLWMNCEATSLGFIQCNTLYTLLSSDTFIQICRALMITSLVLGMCGTLLALLSLKCPQLAFSDEKTKGRISMMSGMVFALAGLSSMVALSWYAVNIITEIFDPFYAGTKYEMGYALYLGWTGSLLSIVGGILLTCSSCK</sequence>
<dbReference type="GO" id="GO:0005923">
    <property type="term" value="C:bicellular tight junction"/>
    <property type="evidence" value="ECO:0007669"/>
    <property type="project" value="UniProtKB-SubCell"/>
</dbReference>
<evidence type="ECO:0000256" key="5">
    <source>
        <dbReference type="ARBA" id="ARBA00022949"/>
    </source>
</evidence>
<dbReference type="RefSeq" id="XP_026557050.1">
    <property type="nucleotide sequence ID" value="XM_026701265.1"/>
</dbReference>
<dbReference type="GO" id="GO:0005886">
    <property type="term" value="C:plasma membrane"/>
    <property type="evidence" value="ECO:0007669"/>
    <property type="project" value="UniProtKB-SubCell"/>
</dbReference>
<dbReference type="GeneTree" id="ENSGT00940000157650"/>
<evidence type="ECO:0000256" key="4">
    <source>
        <dbReference type="ARBA" id="ARBA00022692"/>
    </source>
</evidence>
<feature type="transmembrane region" description="Helical" evidence="8">
    <location>
        <begin position="158"/>
        <end position="179"/>
    </location>
</feature>
<keyword evidence="3 8" id="KW-1003">Cell membrane</keyword>
<evidence type="ECO:0000313" key="11">
    <source>
        <dbReference type="Proteomes" id="UP000472273"/>
    </source>
</evidence>
<evidence type="ECO:0000256" key="2">
    <source>
        <dbReference type="ARBA" id="ARBA00022427"/>
    </source>
</evidence>
<dbReference type="InterPro" id="IPR006187">
    <property type="entry name" value="Claudin"/>
</dbReference>
<feature type="chain" id="PRO_5025464925" description="Claudin" evidence="9">
    <location>
        <begin position="28"/>
        <end position="183"/>
    </location>
</feature>
<dbReference type="GO" id="GO:0005198">
    <property type="term" value="F:structural molecule activity"/>
    <property type="evidence" value="ECO:0007669"/>
    <property type="project" value="InterPro"/>
</dbReference>
<dbReference type="Ensembl" id="ENSPTXT00000026789.1">
    <property type="protein sequence ID" value="ENSPTXP00000025984.1"/>
    <property type="gene ID" value="ENSPTXG00000018041.1"/>
</dbReference>
<dbReference type="PRINTS" id="PR01077">
    <property type="entry name" value="CLAUDIN"/>
</dbReference>
<keyword evidence="6 8" id="KW-1133">Transmembrane helix</keyword>
<feature type="transmembrane region" description="Helical" evidence="8">
    <location>
        <begin position="119"/>
        <end position="138"/>
    </location>
</feature>
<gene>
    <name evidence="10" type="primary">LOC113436712</name>
</gene>
<reference evidence="10" key="2">
    <citation type="submission" date="2025-09" db="UniProtKB">
        <authorList>
            <consortium name="Ensembl"/>
        </authorList>
    </citation>
    <scope>IDENTIFICATION</scope>
</reference>
<keyword evidence="5 8" id="KW-0965">Cell junction</keyword>